<dbReference type="Gene3D" id="1.10.760.10">
    <property type="entry name" value="Cytochrome c-like domain"/>
    <property type="match status" value="1"/>
</dbReference>
<name>A0ABY8BKW7_AFICR</name>
<accession>A0ABY8BKW7</accession>
<keyword evidence="1" id="KW-0732">Signal</keyword>
<feature type="chain" id="PRO_5046290092" description="Cytochrome c" evidence="1">
    <location>
        <begin position="37"/>
        <end position="129"/>
    </location>
</feature>
<dbReference type="RefSeq" id="WP_275245753.1">
    <property type="nucleotide sequence ID" value="NZ_BAABDX010000001.1"/>
</dbReference>
<feature type="signal peptide" evidence="1">
    <location>
        <begin position="1"/>
        <end position="36"/>
    </location>
</feature>
<keyword evidence="3" id="KW-1185">Reference proteome</keyword>
<gene>
    <name evidence="2" type="ORF">AFIC_001619</name>
</gene>
<evidence type="ECO:0000256" key="1">
    <source>
        <dbReference type="SAM" id="SignalP"/>
    </source>
</evidence>
<evidence type="ECO:0000313" key="3">
    <source>
        <dbReference type="Proteomes" id="UP001213907"/>
    </source>
</evidence>
<proteinExistence type="predicted"/>
<dbReference type="InterPro" id="IPR036909">
    <property type="entry name" value="Cyt_c-like_dom_sf"/>
</dbReference>
<sequence>MSKPRHFTMTMSAARLARRIGLAVVVSIAAATMAAAQTEEAPEDYPAGSGREETFYTCTACHGFKLVAQQGMNRRQWDESINLMIARHGMPELEAKDREIVLNYLEQTFPQRTAPGGGNSGGFRNPFMK</sequence>
<protein>
    <recommendedName>
        <fullName evidence="4">Cytochrome c</fullName>
    </recommendedName>
</protein>
<reference evidence="2 3" key="1">
    <citation type="submission" date="2022-11" db="EMBL/GenBank/DDBJ databases">
        <authorList>
            <person name="Siebert D."/>
            <person name="Busche T."/>
            <person name="Saydam E."/>
            <person name="Kalinowski J."/>
            <person name="Ruckert C."/>
            <person name="Blombach B."/>
        </authorList>
    </citation>
    <scope>NUCLEOTIDE SEQUENCE [LARGE SCALE GENOMIC DNA]</scope>
    <source>
        <strain evidence="2 3">DSM 1083</strain>
    </source>
</reference>
<evidence type="ECO:0000313" key="2">
    <source>
        <dbReference type="EMBL" id="WEF50096.1"/>
    </source>
</evidence>
<dbReference type="SUPFAM" id="SSF46626">
    <property type="entry name" value="Cytochrome c"/>
    <property type="match status" value="1"/>
</dbReference>
<organism evidence="2 3">
    <name type="scientific">Afipia carboxydohydrogena</name>
    <name type="common">Pseudomonas carboxydohydrogena</name>
    <dbReference type="NCBI Taxonomy" id="290"/>
    <lineage>
        <taxon>Bacteria</taxon>
        <taxon>Pseudomonadati</taxon>
        <taxon>Pseudomonadota</taxon>
        <taxon>Alphaproteobacteria</taxon>
        <taxon>Hyphomicrobiales</taxon>
        <taxon>Nitrobacteraceae</taxon>
        <taxon>Afipia</taxon>
    </lineage>
</organism>
<dbReference type="EMBL" id="CP113162">
    <property type="protein sequence ID" value="WEF50096.1"/>
    <property type="molecule type" value="Genomic_DNA"/>
</dbReference>
<evidence type="ECO:0008006" key="4">
    <source>
        <dbReference type="Google" id="ProtNLM"/>
    </source>
</evidence>
<dbReference type="Proteomes" id="UP001213907">
    <property type="component" value="Chromosome"/>
</dbReference>